<evidence type="ECO:0000313" key="3">
    <source>
        <dbReference type="Proteomes" id="UP000271098"/>
    </source>
</evidence>
<feature type="region of interest" description="Disordered" evidence="1">
    <location>
        <begin position="1"/>
        <end position="53"/>
    </location>
</feature>
<accession>A0A183EY00</accession>
<evidence type="ECO:0000313" key="2">
    <source>
        <dbReference type="EMBL" id="VDN44743.1"/>
    </source>
</evidence>
<protein>
    <submittedName>
        <fullName evidence="2 4">Uncharacterized protein</fullName>
    </submittedName>
</protein>
<reference evidence="2 3" key="2">
    <citation type="submission" date="2018-11" db="EMBL/GenBank/DDBJ databases">
        <authorList>
            <consortium name="Pathogen Informatics"/>
        </authorList>
    </citation>
    <scope>NUCLEOTIDE SEQUENCE [LARGE SCALE GENOMIC DNA]</scope>
</reference>
<sequence length="53" mass="5512">MATAGSFCTDDAEAASNIVSASEDLSSPMRKERAGAAPGQQESSNEQHEVTIQ</sequence>
<reference evidence="4" key="1">
    <citation type="submission" date="2016-06" db="UniProtKB">
        <authorList>
            <consortium name="WormBaseParasite"/>
        </authorList>
    </citation>
    <scope>IDENTIFICATION</scope>
</reference>
<gene>
    <name evidence="2" type="ORF">GPUH_LOCUS25843</name>
</gene>
<dbReference type="AlphaFoldDB" id="A0A183EY00"/>
<dbReference type="EMBL" id="UYRT01107130">
    <property type="protein sequence ID" value="VDN44743.1"/>
    <property type="molecule type" value="Genomic_DNA"/>
</dbReference>
<evidence type="ECO:0000313" key="4">
    <source>
        <dbReference type="WBParaSite" id="GPUH_0002587101-mRNA-1"/>
    </source>
</evidence>
<organism evidence="4">
    <name type="scientific">Gongylonema pulchrum</name>
    <dbReference type="NCBI Taxonomy" id="637853"/>
    <lineage>
        <taxon>Eukaryota</taxon>
        <taxon>Metazoa</taxon>
        <taxon>Ecdysozoa</taxon>
        <taxon>Nematoda</taxon>
        <taxon>Chromadorea</taxon>
        <taxon>Rhabditida</taxon>
        <taxon>Spirurina</taxon>
        <taxon>Spiruromorpha</taxon>
        <taxon>Spiruroidea</taxon>
        <taxon>Gongylonematidae</taxon>
        <taxon>Gongylonema</taxon>
    </lineage>
</organism>
<proteinExistence type="predicted"/>
<keyword evidence="3" id="KW-1185">Reference proteome</keyword>
<dbReference type="Proteomes" id="UP000271098">
    <property type="component" value="Unassembled WGS sequence"/>
</dbReference>
<name>A0A183EY00_9BILA</name>
<dbReference type="WBParaSite" id="GPUH_0002587101-mRNA-1">
    <property type="protein sequence ID" value="GPUH_0002587101-mRNA-1"/>
    <property type="gene ID" value="GPUH_0002587101"/>
</dbReference>
<evidence type="ECO:0000256" key="1">
    <source>
        <dbReference type="SAM" id="MobiDB-lite"/>
    </source>
</evidence>